<dbReference type="AlphaFoldDB" id="A0A3M7QTT1"/>
<sequence length="91" mass="10905">MLRNKVIHDRQVMAAKFKKDDCVWLKVEKIKKGQFNKEIVMTEKWKSNRAALKEHSELGRSQMKFGMEIHRIDLPLEKIQEVIENTKKRLK</sequence>
<accession>A0A3M7QTT1</accession>
<dbReference type="EMBL" id="REGN01005153">
    <property type="protein sequence ID" value="RNA14609.1"/>
    <property type="molecule type" value="Genomic_DNA"/>
</dbReference>
<evidence type="ECO:0000313" key="2">
    <source>
        <dbReference type="Proteomes" id="UP000276133"/>
    </source>
</evidence>
<proteinExistence type="predicted"/>
<name>A0A3M7QTT1_BRAPC</name>
<reference evidence="1 2" key="1">
    <citation type="journal article" date="2018" name="Sci. Rep.">
        <title>Genomic signatures of local adaptation to the degree of environmental predictability in rotifers.</title>
        <authorList>
            <person name="Franch-Gras L."/>
            <person name="Hahn C."/>
            <person name="Garcia-Roger E.M."/>
            <person name="Carmona M.J."/>
            <person name="Serra M."/>
            <person name="Gomez A."/>
        </authorList>
    </citation>
    <scope>NUCLEOTIDE SEQUENCE [LARGE SCALE GENOMIC DNA]</scope>
    <source>
        <strain evidence="1">HYR1</strain>
    </source>
</reference>
<organism evidence="1 2">
    <name type="scientific">Brachionus plicatilis</name>
    <name type="common">Marine rotifer</name>
    <name type="synonym">Brachionus muelleri</name>
    <dbReference type="NCBI Taxonomy" id="10195"/>
    <lineage>
        <taxon>Eukaryota</taxon>
        <taxon>Metazoa</taxon>
        <taxon>Spiralia</taxon>
        <taxon>Gnathifera</taxon>
        <taxon>Rotifera</taxon>
        <taxon>Eurotatoria</taxon>
        <taxon>Monogononta</taxon>
        <taxon>Pseudotrocha</taxon>
        <taxon>Ploima</taxon>
        <taxon>Brachionidae</taxon>
        <taxon>Brachionus</taxon>
    </lineage>
</organism>
<protein>
    <submittedName>
        <fullName evidence="1">Uncharacterized protein</fullName>
    </submittedName>
</protein>
<dbReference type="Proteomes" id="UP000276133">
    <property type="component" value="Unassembled WGS sequence"/>
</dbReference>
<keyword evidence="2" id="KW-1185">Reference proteome</keyword>
<comment type="caution">
    <text evidence="1">The sequence shown here is derived from an EMBL/GenBank/DDBJ whole genome shotgun (WGS) entry which is preliminary data.</text>
</comment>
<gene>
    <name evidence="1" type="ORF">BpHYR1_046520</name>
</gene>
<evidence type="ECO:0000313" key="1">
    <source>
        <dbReference type="EMBL" id="RNA14609.1"/>
    </source>
</evidence>